<dbReference type="NCBIfam" id="NF040519">
    <property type="entry name" value="Sbal_3080_fam"/>
    <property type="match status" value="1"/>
</dbReference>
<dbReference type="RefSeq" id="WP_310327789.1">
    <property type="nucleotide sequence ID" value="NZ_JAVDXV010000003.1"/>
</dbReference>
<dbReference type="EMBL" id="JAVDXV010000003">
    <property type="protein sequence ID" value="MDR7332796.1"/>
    <property type="molecule type" value="Genomic_DNA"/>
</dbReference>
<name>A0ABU2A6H5_9BURK</name>
<evidence type="ECO:0000313" key="2">
    <source>
        <dbReference type="Proteomes" id="UP001180825"/>
    </source>
</evidence>
<dbReference type="Proteomes" id="UP001180825">
    <property type="component" value="Unassembled WGS sequence"/>
</dbReference>
<evidence type="ECO:0000313" key="1">
    <source>
        <dbReference type="EMBL" id="MDR7332796.1"/>
    </source>
</evidence>
<accession>A0ABU2A6H5</accession>
<keyword evidence="2" id="KW-1185">Reference proteome</keyword>
<dbReference type="PROSITE" id="PS51257">
    <property type="entry name" value="PROKAR_LIPOPROTEIN"/>
    <property type="match status" value="1"/>
</dbReference>
<protein>
    <recommendedName>
        <fullName evidence="3">Lipoprotein</fullName>
    </recommendedName>
</protein>
<sequence>MAKFGLPSRGFLMAVASVSVLTACAIKQQVQSVSGLASDEICVIKTADVRAGFEEALAKSIRAQGYKVKSLPSGSSITECPTTVTYRANWRWDLALYMAFAEIRVFKAGQDSGSAVYDSTSGGGNMNKFIDADKKVAELTTALLPRR</sequence>
<comment type="caution">
    <text evidence="1">The sequence shown here is derived from an EMBL/GenBank/DDBJ whole genome shotgun (WGS) entry which is preliminary data.</text>
</comment>
<gene>
    <name evidence="1" type="ORF">J2X21_001929</name>
</gene>
<organism evidence="1 2">
    <name type="scientific">Roseateles asaccharophilus</name>
    <dbReference type="NCBI Taxonomy" id="582607"/>
    <lineage>
        <taxon>Bacteria</taxon>
        <taxon>Pseudomonadati</taxon>
        <taxon>Pseudomonadota</taxon>
        <taxon>Betaproteobacteria</taxon>
        <taxon>Burkholderiales</taxon>
        <taxon>Sphaerotilaceae</taxon>
        <taxon>Roseateles</taxon>
    </lineage>
</organism>
<reference evidence="1 2" key="1">
    <citation type="submission" date="2023-07" db="EMBL/GenBank/DDBJ databases">
        <title>Sorghum-associated microbial communities from plants grown in Nebraska, USA.</title>
        <authorList>
            <person name="Schachtman D."/>
        </authorList>
    </citation>
    <scope>NUCLEOTIDE SEQUENCE [LARGE SCALE GENOMIC DNA]</scope>
    <source>
        <strain evidence="1 2">BE316</strain>
    </source>
</reference>
<proteinExistence type="predicted"/>
<evidence type="ECO:0008006" key="3">
    <source>
        <dbReference type="Google" id="ProtNLM"/>
    </source>
</evidence>